<dbReference type="InterPro" id="IPR001296">
    <property type="entry name" value="Glyco_trans_1"/>
</dbReference>
<dbReference type="Gene3D" id="3.40.50.2000">
    <property type="entry name" value="Glycogen Phosphorylase B"/>
    <property type="match status" value="2"/>
</dbReference>
<evidence type="ECO:0000259" key="2">
    <source>
        <dbReference type="Pfam" id="PF00534"/>
    </source>
</evidence>
<dbReference type="PANTHER" id="PTHR46401:SF2">
    <property type="entry name" value="GLYCOSYLTRANSFERASE WBBK-RELATED"/>
    <property type="match status" value="1"/>
</dbReference>
<dbReference type="PANTHER" id="PTHR46401">
    <property type="entry name" value="GLYCOSYLTRANSFERASE WBBK-RELATED"/>
    <property type="match status" value="1"/>
</dbReference>
<evidence type="ECO:0000313" key="4">
    <source>
        <dbReference type="Proteomes" id="UP000185490"/>
    </source>
</evidence>
<name>A0ABM6GGT6_9BACT</name>
<sequence>MLKKTIYILTNSYPEKFETFNSSEINFALKNYDNIKILSFSKIKKKDKKITNLSIFSGVLELLFPKKRKFFKRYFTTLKLVFSKNLKDFLRNIYSYLIALSIVRNIELKNEDIIFSYWLSRATVIAYILNQITDTKFICQGHGSDIYIHPPKNLEEIIKKCKYVLTISEKNKEYLVERFKVPSDKIKVFRLGVSIDFYNKLKNKNIEKANNKTEFISVSGYIKVKGVDLLLKSIEYLVYEKNIKNIHFKIFGKGKLYKKLKRYVKKKRLENYIALNSWINKEQLAKELKNSDCFILTSRSEGLPVVLMEACAAKLPIIATDVGGISEIAKENAILVDKLSPETISLAIEKFLSLDKEKIDNMKKTSEKIYLKEYILENNLKEKYDFIQKLH</sequence>
<evidence type="ECO:0000313" key="3">
    <source>
        <dbReference type="EMBL" id="APT74807.1"/>
    </source>
</evidence>
<dbReference type="Proteomes" id="UP000185490">
    <property type="component" value="Chromosome"/>
</dbReference>
<dbReference type="CDD" id="cd03801">
    <property type="entry name" value="GT4_PimA-like"/>
    <property type="match status" value="1"/>
</dbReference>
<gene>
    <name evidence="3" type="ORF">BW47_01980</name>
</gene>
<reference evidence="3 4" key="1">
    <citation type="submission" date="2014-02" db="EMBL/GenBank/DDBJ databases">
        <title>Diversity of Thermotogales isolates from hydrothermal vents.</title>
        <authorList>
            <person name="Haverkamp T.H.A."/>
            <person name="Lossouarn J."/>
            <person name="Geslin C."/>
            <person name="Nesbo C.L."/>
        </authorList>
    </citation>
    <scope>NUCLEOTIDE SEQUENCE [LARGE SCALE GENOMIC DNA]</scope>
    <source>
        <strain evidence="3 4">431</strain>
    </source>
</reference>
<protein>
    <recommendedName>
        <fullName evidence="2">Glycosyl transferase family 1 domain-containing protein</fullName>
    </recommendedName>
</protein>
<proteinExistence type="predicted"/>
<dbReference type="SUPFAM" id="SSF53756">
    <property type="entry name" value="UDP-Glycosyltransferase/glycogen phosphorylase"/>
    <property type="match status" value="1"/>
</dbReference>
<feature type="domain" description="Glycosyl transferase family 1" evidence="2">
    <location>
        <begin position="204"/>
        <end position="367"/>
    </location>
</feature>
<evidence type="ECO:0000256" key="1">
    <source>
        <dbReference type="ARBA" id="ARBA00022679"/>
    </source>
</evidence>
<keyword evidence="4" id="KW-1185">Reference proteome</keyword>
<dbReference type="RefSeq" id="WP_012056594.1">
    <property type="nucleotide sequence ID" value="NZ_CP007389.1"/>
</dbReference>
<dbReference type="EMBL" id="CP007389">
    <property type="protein sequence ID" value="APT74807.1"/>
    <property type="molecule type" value="Genomic_DNA"/>
</dbReference>
<keyword evidence="1" id="KW-0808">Transferase</keyword>
<organism evidence="3 4">
    <name type="scientific">Thermosipho melanesiensis</name>
    <dbReference type="NCBI Taxonomy" id="46541"/>
    <lineage>
        <taxon>Bacteria</taxon>
        <taxon>Thermotogati</taxon>
        <taxon>Thermotogota</taxon>
        <taxon>Thermotogae</taxon>
        <taxon>Thermotogales</taxon>
        <taxon>Fervidobacteriaceae</taxon>
        <taxon>Thermosipho</taxon>
    </lineage>
</organism>
<dbReference type="Pfam" id="PF00534">
    <property type="entry name" value="Glycos_transf_1"/>
    <property type="match status" value="1"/>
</dbReference>
<accession>A0ABM6GGT6</accession>